<dbReference type="InterPro" id="IPR001452">
    <property type="entry name" value="SH3_domain"/>
</dbReference>
<evidence type="ECO:0000313" key="3">
    <source>
        <dbReference type="Proteomes" id="UP000594430"/>
    </source>
</evidence>
<proteinExistence type="predicted"/>
<name>A0A2L1WEY8_9PSED</name>
<dbReference type="GeneID" id="93442642"/>
<evidence type="ECO:0000313" key="2">
    <source>
        <dbReference type="EMBL" id="QPH47383.1"/>
    </source>
</evidence>
<sequence length="117" mass="13741">MHFIVIERHRSAYRRPLRFAQGTLLEVGPRFESEPGMQDWYLCSCTGQEPGWVPEQLIERLDFNQGRALDHYCAHELDVEPGQLVERLRLLNGWLWCRRHGDGELGWLPVGKLQQLM</sequence>
<dbReference type="SUPFAM" id="SSF50044">
    <property type="entry name" value="SH3-domain"/>
    <property type="match status" value="2"/>
</dbReference>
<dbReference type="PIRSF" id="PIRSF034961">
    <property type="entry name" value="UCP034961_SH3_2"/>
    <property type="match status" value="1"/>
</dbReference>
<reference evidence="2 3" key="1">
    <citation type="submission" date="2020-11" db="EMBL/GenBank/DDBJ databases">
        <title>Pseudomonas fulva producing VIM-24.</title>
        <authorList>
            <person name="Liu S."/>
        </authorList>
    </citation>
    <scope>NUCLEOTIDE SEQUENCE [LARGE SCALE GENOMIC DNA]</scope>
    <source>
        <strain evidence="2 3">ZDHY414</strain>
    </source>
</reference>
<organism evidence="2 3">
    <name type="scientific">Pseudomonas fulva</name>
    <dbReference type="NCBI Taxonomy" id="47880"/>
    <lineage>
        <taxon>Bacteria</taxon>
        <taxon>Pseudomonadati</taxon>
        <taxon>Pseudomonadota</taxon>
        <taxon>Gammaproteobacteria</taxon>
        <taxon>Pseudomonadales</taxon>
        <taxon>Pseudomonadaceae</taxon>
        <taxon>Pseudomonas</taxon>
    </lineage>
</organism>
<dbReference type="Pfam" id="PF07653">
    <property type="entry name" value="SH3_2"/>
    <property type="match status" value="1"/>
</dbReference>
<dbReference type="Proteomes" id="UP000594430">
    <property type="component" value="Chromosome"/>
</dbReference>
<dbReference type="EMBL" id="CP064946">
    <property type="protein sequence ID" value="QPH47383.1"/>
    <property type="molecule type" value="Genomic_DNA"/>
</dbReference>
<dbReference type="InterPro" id="IPR036028">
    <property type="entry name" value="SH3-like_dom_sf"/>
</dbReference>
<dbReference type="InterPro" id="IPR014593">
    <property type="entry name" value="UCP034961_SH3_2"/>
</dbReference>
<keyword evidence="1" id="KW-0728">SH3 domain</keyword>
<gene>
    <name evidence="2" type="ORF">IZU98_13245</name>
</gene>
<dbReference type="AlphaFoldDB" id="A0A2L1WEY8"/>
<dbReference type="RefSeq" id="WP_027916147.1">
    <property type="nucleotide sequence ID" value="NZ_BQHM01000003.1"/>
</dbReference>
<protein>
    <submittedName>
        <fullName evidence="2">Ligand-binding protein SH3</fullName>
    </submittedName>
</protein>
<evidence type="ECO:0000256" key="1">
    <source>
        <dbReference type="ARBA" id="ARBA00022443"/>
    </source>
</evidence>
<accession>A0A2L1WEY8</accession>